<protein>
    <submittedName>
        <fullName evidence="1">Uncharacterized protein</fullName>
    </submittedName>
</protein>
<dbReference type="HOGENOM" id="CLU_2556358_0_0_9"/>
<geneLocation type="plasmid" evidence="1 2">
    <name>pSRC4</name>
</geneLocation>
<proteinExistence type="predicted"/>
<sequence length="82" mass="9752">MEIKMIYATKGEYVLLRTDNTVEPYVVAWWPDFKEKYEKDFEIPKPDWAQGHYFDNILPASIYFGETAKGEADFWSSDLYEI</sequence>
<evidence type="ECO:0000313" key="1">
    <source>
        <dbReference type="EMBL" id="BAL84668.1"/>
    </source>
</evidence>
<dbReference type="RefSeq" id="WP_014425968.1">
    <property type="nucleotide sequence ID" value="NC_017069.1"/>
</dbReference>
<reference evidence="1 2" key="1">
    <citation type="submission" date="2011-10" db="EMBL/GenBank/DDBJ databases">
        <title>Whole genome sequence of Selenomonas ruminantium subsp. lactilytica TAM6421.</title>
        <authorList>
            <person name="Oguchi A."/>
            <person name="Ankai A."/>
            <person name="Kaneko J."/>
            <person name="Yamada-Narita S."/>
            <person name="Fukui S."/>
            <person name="Takahashi M."/>
            <person name="Onodera T."/>
            <person name="Kojima S."/>
            <person name="Fushimi T."/>
            <person name="Abe N."/>
            <person name="Kamio Y."/>
            <person name="Yamazaki S."/>
            <person name="Fujita N."/>
        </authorList>
    </citation>
    <scope>NUCLEOTIDE SEQUENCE [LARGE SCALE GENOMIC DNA]</scope>
    <source>
        <strain evidence="2">NBRC 103574 / TAM6421</strain>
        <plasmid evidence="1 2">pSRC4</plasmid>
    </source>
</reference>
<name>I0GV81_SELRL</name>
<gene>
    <name evidence="1" type="ordered locus">SELR_pSRC400170</name>
</gene>
<keyword evidence="1" id="KW-0614">Plasmid</keyword>
<evidence type="ECO:0000313" key="2">
    <source>
        <dbReference type="Proteomes" id="UP000007887"/>
    </source>
</evidence>
<dbReference type="EMBL" id="AP012294">
    <property type="protein sequence ID" value="BAL84668.1"/>
    <property type="molecule type" value="Genomic_DNA"/>
</dbReference>
<organism evidence="1 2">
    <name type="scientific">Selenomonas ruminantium subsp. lactilytica (strain NBRC 103574 / TAM6421)</name>
    <dbReference type="NCBI Taxonomy" id="927704"/>
    <lineage>
        <taxon>Bacteria</taxon>
        <taxon>Bacillati</taxon>
        <taxon>Bacillota</taxon>
        <taxon>Negativicutes</taxon>
        <taxon>Selenomonadales</taxon>
        <taxon>Selenomonadaceae</taxon>
        <taxon>Selenomonas</taxon>
    </lineage>
</organism>
<dbReference type="KEGG" id="sri:SELR_pSRC400170"/>
<accession>I0GV81</accession>
<dbReference type="PATRIC" id="fig|927704.6.peg.3429"/>
<dbReference type="Proteomes" id="UP000007887">
    <property type="component" value="Plasmid pSRC4"/>
</dbReference>
<dbReference type="AlphaFoldDB" id="I0GV81"/>